<dbReference type="RefSeq" id="WP_053416072.1">
    <property type="nucleotide sequence ID" value="NZ_LILB01000001.1"/>
</dbReference>
<keyword evidence="1" id="KW-0472">Membrane</keyword>
<feature type="transmembrane region" description="Helical" evidence="1">
    <location>
        <begin position="84"/>
        <end position="101"/>
    </location>
</feature>
<evidence type="ECO:0000256" key="1">
    <source>
        <dbReference type="SAM" id="Phobius"/>
    </source>
</evidence>
<protein>
    <submittedName>
        <fullName evidence="2">Uncharacterized protein</fullName>
    </submittedName>
</protein>
<evidence type="ECO:0000313" key="3">
    <source>
        <dbReference type="Proteomes" id="UP000036867"/>
    </source>
</evidence>
<comment type="caution">
    <text evidence="2">The sequence shown here is derived from an EMBL/GenBank/DDBJ whole genome shotgun (WGS) entry which is preliminary data.</text>
</comment>
<accession>A0A0M0LLI6</accession>
<keyword evidence="3" id="KW-1185">Reference proteome</keyword>
<gene>
    <name evidence="2" type="ORF">AMD00_05595</name>
</gene>
<proteinExistence type="predicted"/>
<dbReference type="GeneID" id="301135577"/>
<dbReference type="Proteomes" id="UP000036867">
    <property type="component" value="Unassembled WGS sequence"/>
</dbReference>
<name>A0A0M0LLI6_9BACL</name>
<dbReference type="EMBL" id="LILB01000001">
    <property type="protein sequence ID" value="KOO51904.1"/>
    <property type="molecule type" value="Genomic_DNA"/>
</dbReference>
<evidence type="ECO:0000313" key="2">
    <source>
        <dbReference type="EMBL" id="KOO51904.1"/>
    </source>
</evidence>
<dbReference type="OrthoDB" id="9935445at2"/>
<organism evidence="2 3">
    <name type="scientific">Viridibacillus arvi</name>
    <dbReference type="NCBI Taxonomy" id="263475"/>
    <lineage>
        <taxon>Bacteria</taxon>
        <taxon>Bacillati</taxon>
        <taxon>Bacillota</taxon>
        <taxon>Bacilli</taxon>
        <taxon>Bacillales</taxon>
        <taxon>Caryophanaceae</taxon>
        <taxon>Viridibacillus</taxon>
    </lineage>
</organism>
<keyword evidence="1" id="KW-0812">Transmembrane</keyword>
<dbReference type="AlphaFoldDB" id="A0A0M0LLI6"/>
<feature type="transmembrane region" description="Helical" evidence="1">
    <location>
        <begin position="12"/>
        <end position="32"/>
    </location>
</feature>
<reference evidence="3" key="1">
    <citation type="submission" date="2015-08" db="EMBL/GenBank/DDBJ databases">
        <title>Fjat-10028 dsm 16317.</title>
        <authorList>
            <person name="Liu B."/>
            <person name="Wang J."/>
            <person name="Zhu Y."/>
            <person name="Liu G."/>
            <person name="Chen Q."/>
            <person name="Chen Z."/>
            <person name="Lan J."/>
            <person name="Che J."/>
            <person name="Ge C."/>
            <person name="Shi H."/>
            <person name="Pan Z."/>
            <person name="Liu X."/>
        </authorList>
    </citation>
    <scope>NUCLEOTIDE SEQUENCE [LARGE SCALE GENOMIC DNA]</scope>
    <source>
        <strain evidence="3">DSM 16317</strain>
    </source>
</reference>
<feature type="transmembrane region" description="Helical" evidence="1">
    <location>
        <begin position="113"/>
        <end position="132"/>
    </location>
</feature>
<keyword evidence="1" id="KW-1133">Transmembrane helix</keyword>
<sequence length="144" mass="16692">MLEENIPRKKLGLFSIFMALFCLITGILAYSFNIYPGGYSIKENSEEVTVIKKNFSKKEKYTFEISEENQIIIFLIKNDVKQLLTMWLVIIFSGSSLLINLVNQLHLKDKNAFYITSILLIILLPLVIYVYIGKLDHIEQLLEI</sequence>